<name>A0ABV2CGD1_9BURK</name>
<accession>A0ABV2CGD1</accession>
<dbReference type="Gene3D" id="2.60.200.60">
    <property type="match status" value="1"/>
</dbReference>
<dbReference type="Pfam" id="PF05488">
    <property type="entry name" value="PAAR_motif"/>
    <property type="match status" value="1"/>
</dbReference>
<protein>
    <submittedName>
        <fullName evidence="1">PAAR domain-containing protein</fullName>
    </submittedName>
</protein>
<dbReference type="CDD" id="cd14744">
    <property type="entry name" value="PAAR_CT_2"/>
    <property type="match status" value="1"/>
</dbReference>
<dbReference type="InterPro" id="IPR008727">
    <property type="entry name" value="PAAR_motif"/>
</dbReference>
<comment type="caution">
    <text evidence="1">The sequence shown here is derived from an EMBL/GenBank/DDBJ whole genome shotgun (WGS) entry which is preliminary data.</text>
</comment>
<gene>
    <name evidence="1" type="ORF">ABXL37_28400</name>
</gene>
<dbReference type="Proteomes" id="UP001548587">
    <property type="component" value="Unassembled WGS sequence"/>
</dbReference>
<reference evidence="1 2" key="1">
    <citation type="submission" date="2024-06" db="EMBL/GenBank/DDBJ databases">
        <title>Burkholderia sola in Mexico.</title>
        <authorList>
            <person name="Estrada P."/>
        </authorList>
    </citation>
    <scope>NUCLEOTIDE SEQUENCE [LARGE SCALE GENOMIC DNA]</scope>
    <source>
        <strain evidence="1 2">CpTa8-5</strain>
    </source>
</reference>
<proteinExistence type="predicted"/>
<evidence type="ECO:0000313" key="1">
    <source>
        <dbReference type="EMBL" id="MET1478177.1"/>
    </source>
</evidence>
<dbReference type="RefSeq" id="WP_050014342.1">
    <property type="nucleotide sequence ID" value="NZ_FR989671.1"/>
</dbReference>
<evidence type="ECO:0000313" key="2">
    <source>
        <dbReference type="Proteomes" id="UP001548587"/>
    </source>
</evidence>
<keyword evidence="2" id="KW-1185">Reference proteome</keyword>
<organism evidence="1 2">
    <name type="scientific">Burkholderia sola</name>
    <dbReference type="NCBI Taxonomy" id="2843302"/>
    <lineage>
        <taxon>Bacteria</taxon>
        <taxon>Pseudomonadati</taxon>
        <taxon>Pseudomonadota</taxon>
        <taxon>Betaproteobacteria</taxon>
        <taxon>Burkholderiales</taxon>
        <taxon>Burkholderiaceae</taxon>
        <taxon>Burkholderia</taxon>
        <taxon>Burkholderia cepacia complex</taxon>
    </lineage>
</organism>
<dbReference type="EMBL" id="JBEWCH010000026">
    <property type="protein sequence ID" value="MET1478177.1"/>
    <property type="molecule type" value="Genomic_DNA"/>
</dbReference>
<sequence length="86" mass="9268">MKDENGRGVIRLNDKTTHGGHVITASDDLKAQGIPVALEGHLTECPKCGGQFRIIPQNSTRNHHGTPVAFHDDPTECGARLISSLE</sequence>